<dbReference type="Pfam" id="PF09728">
    <property type="entry name" value="Taxilin"/>
    <property type="match status" value="1"/>
</dbReference>
<evidence type="ECO:0000256" key="2">
    <source>
        <dbReference type="SAM" id="Coils"/>
    </source>
</evidence>
<reference evidence="4" key="1">
    <citation type="submission" date="2021-02" db="EMBL/GenBank/DDBJ databases">
        <authorList>
            <person name="Nowell W R."/>
        </authorList>
    </citation>
    <scope>NUCLEOTIDE SEQUENCE</scope>
</reference>
<sequence length="575" mass="64624">MASNIKQDSVSIVNETESNSTNIISDDKPNSNDLLFESDEISSDEQLSQILATINQTSDDRTTTPTSETSDTVDNAVTVEQKPEKTRNIQTPIGAKLAKKLETFANKKSAEDNKQNQANGKTTTTPAASSTTATTNSSESESKRRTEKAAKNIMKNLSDSDPQKNLMSLCIKLAEIQEQHRVTCAKVNELEKRSNVIMRERDQALLENGRVTAAKAKLESLCRELHRHNQQIRDESMQRQREDEGKRKELATKFQTTIDEIAAQLSNYSEKSSSLREQNVQLSEQLAVVVKDYDLREKEVEAALKQKELELRLTEASLEQTRLLLTERTELIKQERQVSEAERLVLFKKCEELAASELGLRQQVTIYSERYQEFQNAITQSSQMVTSCHAEIEKMGKKIKKLEKERTDFQHRWQLAEQNQKKSADEVNEFEKEKRLLEIKMDKLEKLSRALQQERGELQITIKSLTKASSSSPITTSNGNNSGHHESSLSSQVIIAQTTENTNDSDATNSAAVADDNFSSFTPIVIQENDETKNPTSVEQLSSPQPITHSLSSDIAGSPNLYNDSELSSFVKTVD</sequence>
<dbReference type="InterPro" id="IPR026183">
    <property type="entry name" value="Taxilin_fam"/>
</dbReference>
<comment type="similarity">
    <text evidence="1">Belongs to the taxilin family.</text>
</comment>
<feature type="region of interest" description="Disordered" evidence="3">
    <location>
        <begin position="54"/>
        <end position="75"/>
    </location>
</feature>
<feature type="compositionally biased region" description="Polar residues" evidence="3">
    <location>
        <begin position="534"/>
        <end position="575"/>
    </location>
</feature>
<keyword evidence="6" id="KW-1185">Reference proteome</keyword>
<accession>A0A814N715</accession>
<keyword evidence="2" id="KW-0175">Coiled coil</keyword>
<feature type="compositionally biased region" description="Low complexity" evidence="3">
    <location>
        <begin position="63"/>
        <end position="72"/>
    </location>
</feature>
<evidence type="ECO:0000256" key="1">
    <source>
        <dbReference type="ARBA" id="ARBA00009550"/>
    </source>
</evidence>
<evidence type="ECO:0000313" key="5">
    <source>
        <dbReference type="EMBL" id="CAF3853253.1"/>
    </source>
</evidence>
<evidence type="ECO:0000313" key="4">
    <source>
        <dbReference type="EMBL" id="CAF1087729.1"/>
    </source>
</evidence>
<dbReference type="EMBL" id="CAJNOQ010005138">
    <property type="protein sequence ID" value="CAF1087729.1"/>
    <property type="molecule type" value="Genomic_DNA"/>
</dbReference>
<protein>
    <recommendedName>
        <fullName evidence="7">Alpha-taxilin</fullName>
    </recommendedName>
</protein>
<dbReference type="PANTHER" id="PTHR16127">
    <property type="entry name" value="TAXILIN"/>
    <property type="match status" value="1"/>
</dbReference>
<gene>
    <name evidence="4" type="ORF">GPM918_LOCUS18095</name>
    <name evidence="5" type="ORF">SRO942_LOCUS18092</name>
</gene>
<dbReference type="PANTHER" id="PTHR16127:SF13">
    <property type="entry name" value="GH01188P"/>
    <property type="match status" value="1"/>
</dbReference>
<feature type="region of interest" description="Disordered" evidence="3">
    <location>
        <begin position="464"/>
        <end position="490"/>
    </location>
</feature>
<dbReference type="Proteomes" id="UP000681722">
    <property type="component" value="Unassembled WGS sequence"/>
</dbReference>
<feature type="compositionally biased region" description="Low complexity" evidence="3">
    <location>
        <begin position="122"/>
        <end position="139"/>
    </location>
</feature>
<evidence type="ECO:0000256" key="3">
    <source>
        <dbReference type="SAM" id="MobiDB-lite"/>
    </source>
</evidence>
<feature type="coiled-coil region" evidence="2">
    <location>
        <begin position="173"/>
        <end position="317"/>
    </location>
</feature>
<feature type="compositionally biased region" description="Polar residues" evidence="3">
    <location>
        <begin position="464"/>
        <end position="476"/>
    </location>
</feature>
<feature type="coiled-coil region" evidence="2">
    <location>
        <begin position="385"/>
        <end position="461"/>
    </location>
</feature>
<evidence type="ECO:0008006" key="7">
    <source>
        <dbReference type="Google" id="ProtNLM"/>
    </source>
</evidence>
<name>A0A814N715_9BILA</name>
<evidence type="ECO:0000313" key="6">
    <source>
        <dbReference type="Proteomes" id="UP000663829"/>
    </source>
</evidence>
<dbReference type="OrthoDB" id="425555at2759"/>
<dbReference type="GO" id="GO:0019905">
    <property type="term" value="F:syntaxin binding"/>
    <property type="evidence" value="ECO:0007669"/>
    <property type="project" value="InterPro"/>
</dbReference>
<dbReference type="EMBL" id="CAJOBC010005138">
    <property type="protein sequence ID" value="CAF3853253.1"/>
    <property type="molecule type" value="Genomic_DNA"/>
</dbReference>
<proteinExistence type="inferred from homology"/>
<dbReference type="Proteomes" id="UP000663829">
    <property type="component" value="Unassembled WGS sequence"/>
</dbReference>
<dbReference type="AlphaFoldDB" id="A0A814N715"/>
<feature type="region of interest" description="Disordered" evidence="3">
    <location>
        <begin position="108"/>
        <end position="148"/>
    </location>
</feature>
<feature type="region of interest" description="Disordered" evidence="3">
    <location>
        <begin position="524"/>
        <end position="575"/>
    </location>
</feature>
<feature type="compositionally biased region" description="Polar residues" evidence="3">
    <location>
        <begin position="1"/>
        <end position="24"/>
    </location>
</feature>
<feature type="region of interest" description="Disordered" evidence="3">
    <location>
        <begin position="1"/>
        <end position="35"/>
    </location>
</feature>
<organism evidence="4 6">
    <name type="scientific">Didymodactylos carnosus</name>
    <dbReference type="NCBI Taxonomy" id="1234261"/>
    <lineage>
        <taxon>Eukaryota</taxon>
        <taxon>Metazoa</taxon>
        <taxon>Spiralia</taxon>
        <taxon>Gnathifera</taxon>
        <taxon>Rotifera</taxon>
        <taxon>Eurotatoria</taxon>
        <taxon>Bdelloidea</taxon>
        <taxon>Philodinida</taxon>
        <taxon>Philodinidae</taxon>
        <taxon>Didymodactylos</taxon>
    </lineage>
</organism>
<comment type="caution">
    <text evidence="4">The sequence shown here is derived from an EMBL/GenBank/DDBJ whole genome shotgun (WGS) entry which is preliminary data.</text>
</comment>